<dbReference type="AlphaFoldDB" id="A0A1G9HBP2"/>
<evidence type="ECO:0000313" key="2">
    <source>
        <dbReference type="Proteomes" id="UP000198882"/>
    </source>
</evidence>
<keyword evidence="2" id="KW-1185">Reference proteome</keyword>
<dbReference type="EMBL" id="FNFE01000011">
    <property type="protein sequence ID" value="SDL10286.1"/>
    <property type="molecule type" value="Genomic_DNA"/>
</dbReference>
<dbReference type="InterPro" id="IPR036390">
    <property type="entry name" value="WH_DNA-bd_sf"/>
</dbReference>
<organism evidence="1 2">
    <name type="scientific">Natronorubrum texcoconense</name>
    <dbReference type="NCBI Taxonomy" id="1095776"/>
    <lineage>
        <taxon>Archaea</taxon>
        <taxon>Methanobacteriati</taxon>
        <taxon>Methanobacteriota</taxon>
        <taxon>Stenosarchaea group</taxon>
        <taxon>Halobacteria</taxon>
        <taxon>Halobacteriales</taxon>
        <taxon>Natrialbaceae</taxon>
        <taxon>Natronorubrum</taxon>
    </lineage>
</organism>
<proteinExistence type="predicted"/>
<accession>A0A1G9HBP2</accession>
<dbReference type="Proteomes" id="UP000198882">
    <property type="component" value="Unassembled WGS sequence"/>
</dbReference>
<protein>
    <submittedName>
        <fullName evidence="1">Uncharacterized protein</fullName>
    </submittedName>
</protein>
<name>A0A1G9HBP2_9EURY</name>
<gene>
    <name evidence="1" type="ORF">SAMN04515672_0186</name>
</gene>
<dbReference type="SUPFAM" id="SSF46785">
    <property type="entry name" value="Winged helix' DNA-binding domain"/>
    <property type="match status" value="1"/>
</dbReference>
<dbReference type="Gene3D" id="1.10.10.10">
    <property type="entry name" value="Winged helix-like DNA-binding domain superfamily/Winged helix DNA-binding domain"/>
    <property type="match status" value="1"/>
</dbReference>
<sequence>MTERCGNDDNDSYDEKFIEQQYEQTYTDTDFLEAIRECSVASTGKVADEIGCNRTTALRRLDTLEEQGTVAVDGEVGRTRVWAVVDE</sequence>
<evidence type="ECO:0000313" key="1">
    <source>
        <dbReference type="EMBL" id="SDL10286.1"/>
    </source>
</evidence>
<dbReference type="InterPro" id="IPR036388">
    <property type="entry name" value="WH-like_DNA-bd_sf"/>
</dbReference>
<reference evidence="2" key="1">
    <citation type="submission" date="2016-10" db="EMBL/GenBank/DDBJ databases">
        <authorList>
            <person name="Varghese N."/>
            <person name="Submissions S."/>
        </authorList>
    </citation>
    <scope>NUCLEOTIDE SEQUENCE [LARGE SCALE GENOMIC DNA]</scope>
    <source>
        <strain evidence="2">B4,CECT 8067,JCM 17497</strain>
    </source>
</reference>